<dbReference type="AlphaFoldDB" id="A0A3M0KH65"/>
<name>A0A3M0KH65_HIRRU</name>
<keyword evidence="2" id="KW-1185">Reference proteome</keyword>
<gene>
    <name evidence="1" type="ORF">DUI87_13082</name>
</gene>
<comment type="caution">
    <text evidence="1">The sequence shown here is derived from an EMBL/GenBank/DDBJ whole genome shotgun (WGS) entry which is preliminary data.</text>
</comment>
<sequence>MEMKTGLGWESETRGCELSNFGITKGMKTGDISQVNGHWEIQPELEIADLLVSGFVEGCFTEHSNNPLIGSDDPVSSPSLANKIFIATALLSAEYSSQVV</sequence>
<accession>A0A3M0KH65</accession>
<reference evidence="1 2" key="1">
    <citation type="submission" date="2018-07" db="EMBL/GenBank/DDBJ databases">
        <title>A high quality draft genome assembly of the barn swallow (H. rustica rustica).</title>
        <authorList>
            <person name="Formenti G."/>
            <person name="Chiara M."/>
            <person name="Poveda L."/>
            <person name="Francoijs K.-J."/>
            <person name="Bonisoli-Alquati A."/>
            <person name="Canova L."/>
            <person name="Gianfranceschi L."/>
            <person name="Horner D.S."/>
            <person name="Saino N."/>
        </authorList>
    </citation>
    <scope>NUCLEOTIDE SEQUENCE [LARGE SCALE GENOMIC DNA]</scope>
    <source>
        <strain evidence="1">Chelidonia</strain>
        <tissue evidence="1">Blood</tissue>
    </source>
</reference>
<organism evidence="1 2">
    <name type="scientific">Hirundo rustica rustica</name>
    <dbReference type="NCBI Taxonomy" id="333673"/>
    <lineage>
        <taxon>Eukaryota</taxon>
        <taxon>Metazoa</taxon>
        <taxon>Chordata</taxon>
        <taxon>Craniata</taxon>
        <taxon>Vertebrata</taxon>
        <taxon>Euteleostomi</taxon>
        <taxon>Archelosauria</taxon>
        <taxon>Archosauria</taxon>
        <taxon>Dinosauria</taxon>
        <taxon>Saurischia</taxon>
        <taxon>Theropoda</taxon>
        <taxon>Coelurosauria</taxon>
        <taxon>Aves</taxon>
        <taxon>Neognathae</taxon>
        <taxon>Neoaves</taxon>
        <taxon>Telluraves</taxon>
        <taxon>Australaves</taxon>
        <taxon>Passeriformes</taxon>
        <taxon>Sylvioidea</taxon>
        <taxon>Hirundinidae</taxon>
        <taxon>Hirundo</taxon>
    </lineage>
</organism>
<dbReference type="EMBL" id="QRBI01000112">
    <property type="protein sequence ID" value="RMC10280.1"/>
    <property type="molecule type" value="Genomic_DNA"/>
</dbReference>
<proteinExistence type="predicted"/>
<evidence type="ECO:0000313" key="1">
    <source>
        <dbReference type="EMBL" id="RMC10280.1"/>
    </source>
</evidence>
<evidence type="ECO:0000313" key="2">
    <source>
        <dbReference type="Proteomes" id="UP000269221"/>
    </source>
</evidence>
<protein>
    <submittedName>
        <fullName evidence="1">Uncharacterized protein</fullName>
    </submittedName>
</protein>
<dbReference type="Proteomes" id="UP000269221">
    <property type="component" value="Unassembled WGS sequence"/>
</dbReference>